<dbReference type="STRING" id="754436.JCM19237_5848"/>
<organism evidence="1 2">
    <name type="scientific">Photobacterium aphoticum</name>
    <dbReference type="NCBI Taxonomy" id="754436"/>
    <lineage>
        <taxon>Bacteria</taxon>
        <taxon>Pseudomonadati</taxon>
        <taxon>Pseudomonadota</taxon>
        <taxon>Gammaproteobacteria</taxon>
        <taxon>Vibrionales</taxon>
        <taxon>Vibrionaceae</taxon>
        <taxon>Photobacterium</taxon>
    </lineage>
</organism>
<name>A0A090QIK1_9GAMM</name>
<sequence length="59" mass="6261">MRVVGHGHIDVRITDTCEHDTIVVTTDRRRTTGIGGVRRVSCGRGGLITAAAPSAHNLP</sequence>
<evidence type="ECO:0000313" key="2">
    <source>
        <dbReference type="Proteomes" id="UP000029227"/>
    </source>
</evidence>
<proteinExistence type="predicted"/>
<dbReference type="AlphaFoldDB" id="A0A090QIK1"/>
<comment type="caution">
    <text evidence="1">The sequence shown here is derived from an EMBL/GenBank/DDBJ whole genome shotgun (WGS) entry which is preliminary data.</text>
</comment>
<dbReference type="EMBL" id="BBMN01000001">
    <property type="protein sequence ID" value="GAL02955.1"/>
    <property type="molecule type" value="Genomic_DNA"/>
</dbReference>
<reference evidence="1 2" key="1">
    <citation type="journal article" date="2014" name="Genome Announc.">
        <title>Draft Genome Sequences of Two Vibrionaceae Species, Vibrio ponticus C121 and Photobacterium aphoticum C119, Isolated as Coral Reef Microbiota.</title>
        <authorList>
            <person name="Al-saari N."/>
            <person name="Meirelles P.M."/>
            <person name="Mino S."/>
            <person name="Suda W."/>
            <person name="Oshima K."/>
            <person name="Hattori M."/>
            <person name="Ohkuma M."/>
            <person name="Thompson F.L."/>
            <person name="Gomez-Gil B."/>
            <person name="Sawabe T."/>
            <person name="Sawabe T."/>
        </authorList>
    </citation>
    <scope>NUCLEOTIDE SEQUENCE [LARGE SCALE GENOMIC DNA]</scope>
    <source>
        <strain evidence="1 2">JCM 19237</strain>
    </source>
</reference>
<accession>A0A090QIK1</accession>
<gene>
    <name evidence="1" type="ORF">JCM19237_5848</name>
</gene>
<protein>
    <submittedName>
        <fullName evidence="1">Uncharacterized protein</fullName>
    </submittedName>
</protein>
<evidence type="ECO:0000313" key="1">
    <source>
        <dbReference type="EMBL" id="GAL02955.1"/>
    </source>
</evidence>
<dbReference type="Proteomes" id="UP000029227">
    <property type="component" value="Unassembled WGS sequence"/>
</dbReference>